<dbReference type="PANTHER" id="PTHR47928:SF207">
    <property type="entry name" value="PENTATRICOPEPTIDE REPEAT-CONTAINING PROTEIN"/>
    <property type="match status" value="1"/>
</dbReference>
<dbReference type="NCBIfam" id="TIGR00756">
    <property type="entry name" value="PPR"/>
    <property type="match status" value="3"/>
</dbReference>
<evidence type="ECO:0008006" key="5">
    <source>
        <dbReference type="Google" id="ProtNLM"/>
    </source>
</evidence>
<dbReference type="Proteomes" id="UP000825935">
    <property type="component" value="Chromosome 35"/>
</dbReference>
<dbReference type="EMBL" id="CM035440">
    <property type="protein sequence ID" value="KAH7282159.1"/>
    <property type="molecule type" value="Genomic_DNA"/>
</dbReference>
<comment type="caution">
    <text evidence="3">The sequence shown here is derived from an EMBL/GenBank/DDBJ whole genome shotgun (WGS) entry which is preliminary data.</text>
</comment>
<feature type="repeat" description="PPR" evidence="2">
    <location>
        <begin position="76"/>
        <end position="110"/>
    </location>
</feature>
<dbReference type="InterPro" id="IPR011990">
    <property type="entry name" value="TPR-like_helical_dom_sf"/>
</dbReference>
<dbReference type="InterPro" id="IPR002885">
    <property type="entry name" value="PPR_rpt"/>
</dbReference>
<dbReference type="OrthoDB" id="424777at2759"/>
<keyword evidence="4" id="KW-1185">Reference proteome</keyword>
<protein>
    <recommendedName>
        <fullName evidence="5">Pentatricopeptide repeat-containing protein</fullName>
    </recommendedName>
</protein>
<sequence>MKLKGLSPTIATCLCILKACTLQGALDMGQEIHADLIKEGELENNMVIGTALVDMYAKCRALIEARKLFHELLTRDVVSWGALPDGYAQHIDGEEALECFEEMQEDGFAPDGATYVCILKICGNIGAAEKGQKIHAEITGEVLFADDIVVVNSLVDMYAKCGMLAETQDVFDELPCHDEVSWTTLLTRFVQHGQGEEALKYFELMKLKGLSPTIATCLCILKACTLQGALDMGQEIHADLIKEGELENNMVIGTALVDMYAKCRALIEARKLFHELLTRDVVSWGALLDGYAQHIDGEEALECFEEMQEDGFAPDGATYICILKICGNVGAAEKGQKIHAEIIGEVLFADDIVVVNSLVDMYAKCGMLAETQDVFDELPCHDTCQLCLRFWGACQKIGDLPHGSWALGHA</sequence>
<evidence type="ECO:0000313" key="3">
    <source>
        <dbReference type="EMBL" id="KAH7282159.1"/>
    </source>
</evidence>
<evidence type="ECO:0000256" key="1">
    <source>
        <dbReference type="ARBA" id="ARBA00022737"/>
    </source>
</evidence>
<evidence type="ECO:0000256" key="2">
    <source>
        <dbReference type="PROSITE-ProRule" id="PRU00708"/>
    </source>
</evidence>
<feature type="repeat" description="PPR" evidence="2">
    <location>
        <begin position="280"/>
        <end position="314"/>
    </location>
</feature>
<evidence type="ECO:0000313" key="4">
    <source>
        <dbReference type="Proteomes" id="UP000825935"/>
    </source>
</evidence>
<dbReference type="AlphaFoldDB" id="A0A8T2QE60"/>
<dbReference type="Pfam" id="PF01535">
    <property type="entry name" value="PPR"/>
    <property type="match status" value="2"/>
</dbReference>
<reference evidence="3" key="1">
    <citation type="submission" date="2021-08" db="EMBL/GenBank/DDBJ databases">
        <title>WGS assembly of Ceratopteris richardii.</title>
        <authorList>
            <person name="Marchant D.B."/>
            <person name="Chen G."/>
            <person name="Jenkins J."/>
            <person name="Shu S."/>
            <person name="Leebens-Mack J."/>
            <person name="Grimwood J."/>
            <person name="Schmutz J."/>
            <person name="Soltis P."/>
            <person name="Soltis D."/>
            <person name="Chen Z.-H."/>
        </authorList>
    </citation>
    <scope>NUCLEOTIDE SEQUENCE</scope>
    <source>
        <strain evidence="3">Whitten #5841</strain>
        <tissue evidence="3">Leaf</tissue>
    </source>
</reference>
<proteinExistence type="predicted"/>
<dbReference type="Pfam" id="PF13041">
    <property type="entry name" value="PPR_2"/>
    <property type="match status" value="3"/>
</dbReference>
<keyword evidence="1" id="KW-0677">Repeat</keyword>
<dbReference type="InterPro" id="IPR050421">
    <property type="entry name" value="PPR"/>
</dbReference>
<feature type="repeat" description="PPR" evidence="2">
    <location>
        <begin position="178"/>
        <end position="212"/>
    </location>
</feature>
<organism evidence="3 4">
    <name type="scientific">Ceratopteris richardii</name>
    <name type="common">Triangle waterfern</name>
    <dbReference type="NCBI Taxonomy" id="49495"/>
    <lineage>
        <taxon>Eukaryota</taxon>
        <taxon>Viridiplantae</taxon>
        <taxon>Streptophyta</taxon>
        <taxon>Embryophyta</taxon>
        <taxon>Tracheophyta</taxon>
        <taxon>Polypodiopsida</taxon>
        <taxon>Polypodiidae</taxon>
        <taxon>Polypodiales</taxon>
        <taxon>Pteridineae</taxon>
        <taxon>Pteridaceae</taxon>
        <taxon>Parkerioideae</taxon>
        <taxon>Ceratopteris</taxon>
    </lineage>
</organism>
<accession>A0A8T2QE60</accession>
<name>A0A8T2QE60_CERRI</name>
<dbReference type="Gene3D" id="1.25.40.10">
    <property type="entry name" value="Tetratricopeptide repeat domain"/>
    <property type="match status" value="3"/>
</dbReference>
<dbReference type="PANTHER" id="PTHR47928">
    <property type="entry name" value="REPEAT-CONTAINING PROTEIN, PUTATIVE-RELATED"/>
    <property type="match status" value="1"/>
</dbReference>
<dbReference type="OMA" id="GYAQHID"/>
<dbReference type="PROSITE" id="PS51375">
    <property type="entry name" value="PPR"/>
    <property type="match status" value="3"/>
</dbReference>
<gene>
    <name evidence="3" type="ORF">KP509_35G015500</name>
</gene>
<dbReference type="FunFam" id="1.25.40.10:FF:000031">
    <property type="entry name" value="Pentatricopeptide repeat-containing protein mitochondrial"/>
    <property type="match status" value="2"/>
</dbReference>